<name>N8QGH8_9GAMM</name>
<gene>
    <name evidence="1" type="ORF">F994_00436</name>
</gene>
<protein>
    <submittedName>
        <fullName evidence="1">Uncharacterized protein</fullName>
    </submittedName>
</protein>
<sequence length="57" mass="6708">MYARHALLKGQLTFLTKNQDQNSLKLDSITPYKISLKSKKCELKQKFYSIAIKYIQK</sequence>
<evidence type="ECO:0000313" key="1">
    <source>
        <dbReference type="EMBL" id="ENU20972.1"/>
    </source>
</evidence>
<dbReference type="AlphaFoldDB" id="N8QGH8"/>
<proteinExistence type="predicted"/>
<reference evidence="1 2" key="1">
    <citation type="submission" date="2013-02" db="EMBL/GenBank/DDBJ databases">
        <title>The Genome Sequence of Acinetobacter sp. ANC 3994.</title>
        <authorList>
            <consortium name="The Broad Institute Genome Sequencing Platform"/>
            <consortium name="The Broad Institute Genome Sequencing Center for Infectious Disease"/>
            <person name="Cerqueira G."/>
            <person name="Feldgarden M."/>
            <person name="Courvalin P."/>
            <person name="Perichon B."/>
            <person name="Grillot-Courvalin C."/>
            <person name="Clermont D."/>
            <person name="Rocha E."/>
            <person name="Yoon E.-J."/>
            <person name="Nemec A."/>
            <person name="Walker B."/>
            <person name="Young S.K."/>
            <person name="Zeng Q."/>
            <person name="Gargeya S."/>
            <person name="Fitzgerald M."/>
            <person name="Haas B."/>
            <person name="Abouelleil A."/>
            <person name="Alvarado L."/>
            <person name="Arachchi H.M."/>
            <person name="Berlin A.M."/>
            <person name="Chapman S.B."/>
            <person name="Dewar J."/>
            <person name="Goldberg J."/>
            <person name="Griggs A."/>
            <person name="Gujja S."/>
            <person name="Hansen M."/>
            <person name="Howarth C."/>
            <person name="Imamovic A."/>
            <person name="Larimer J."/>
            <person name="McCowan C."/>
            <person name="Murphy C."/>
            <person name="Neiman D."/>
            <person name="Pearson M."/>
            <person name="Priest M."/>
            <person name="Roberts A."/>
            <person name="Saif S."/>
            <person name="Shea T."/>
            <person name="Sisk P."/>
            <person name="Sykes S."/>
            <person name="Wortman J."/>
            <person name="Nusbaum C."/>
            <person name="Birren B."/>
        </authorList>
    </citation>
    <scope>NUCLEOTIDE SEQUENCE [LARGE SCALE GENOMIC DNA]</scope>
    <source>
        <strain evidence="1 2">ANC 3994</strain>
    </source>
</reference>
<dbReference type="PATRIC" id="fig|1217715.3.peg.408"/>
<comment type="caution">
    <text evidence="1">The sequence shown here is derived from an EMBL/GenBank/DDBJ whole genome shotgun (WGS) entry which is preliminary data.</text>
</comment>
<dbReference type="HOGENOM" id="CLU_2985991_0_0_6"/>
<dbReference type="Proteomes" id="UP000013086">
    <property type="component" value="Unassembled WGS sequence"/>
</dbReference>
<accession>N8QGH8</accession>
<dbReference type="EMBL" id="APOH01000009">
    <property type="protein sequence ID" value="ENU20972.1"/>
    <property type="molecule type" value="Genomic_DNA"/>
</dbReference>
<organism evidence="1 2">
    <name type="scientific">Acinetobacter bohemicus ANC 3994</name>
    <dbReference type="NCBI Taxonomy" id="1217715"/>
    <lineage>
        <taxon>Bacteria</taxon>
        <taxon>Pseudomonadati</taxon>
        <taxon>Pseudomonadota</taxon>
        <taxon>Gammaproteobacteria</taxon>
        <taxon>Moraxellales</taxon>
        <taxon>Moraxellaceae</taxon>
        <taxon>Acinetobacter</taxon>
    </lineage>
</organism>
<evidence type="ECO:0000313" key="2">
    <source>
        <dbReference type="Proteomes" id="UP000013086"/>
    </source>
</evidence>